<keyword evidence="4" id="KW-1185">Reference proteome</keyword>
<dbReference type="Gene3D" id="3.50.50.60">
    <property type="entry name" value="FAD/NAD(P)-binding domain"/>
    <property type="match status" value="1"/>
</dbReference>
<evidence type="ECO:0000313" key="4">
    <source>
        <dbReference type="Proteomes" id="UP001163203"/>
    </source>
</evidence>
<dbReference type="Proteomes" id="UP001163203">
    <property type="component" value="Chromosome"/>
</dbReference>
<dbReference type="PROSITE" id="PS51318">
    <property type="entry name" value="TAT"/>
    <property type="match status" value="1"/>
</dbReference>
<evidence type="ECO:0000256" key="1">
    <source>
        <dbReference type="SAM" id="SignalP"/>
    </source>
</evidence>
<proteinExistence type="predicted"/>
<dbReference type="RefSeq" id="WP_268758073.1">
    <property type="nucleotide sequence ID" value="NZ_CP113836.1"/>
</dbReference>
<feature type="signal peptide" evidence="1">
    <location>
        <begin position="1"/>
        <end position="31"/>
    </location>
</feature>
<dbReference type="PANTHER" id="PTHR42923">
    <property type="entry name" value="PROTOPORPHYRINOGEN OXIDASE"/>
    <property type="match status" value="1"/>
</dbReference>
<dbReference type="InterPro" id="IPR050464">
    <property type="entry name" value="Zeta_carotene_desat/Oxidored"/>
</dbReference>
<keyword evidence="1" id="KW-0732">Signal</keyword>
<feature type="chain" id="PRO_5046958874" evidence="1">
    <location>
        <begin position="32"/>
        <end position="585"/>
    </location>
</feature>
<protein>
    <submittedName>
        <fullName evidence="3">FAD-dependent oxidoreductase</fullName>
    </submittedName>
</protein>
<gene>
    <name evidence="3" type="ORF">ORV05_09455</name>
</gene>
<dbReference type="PANTHER" id="PTHR42923:SF46">
    <property type="entry name" value="AMINE OXIDASE"/>
    <property type="match status" value="1"/>
</dbReference>
<organism evidence="3 4">
    <name type="scientific">Amycolatopsis cynarae</name>
    <dbReference type="NCBI Taxonomy" id="2995223"/>
    <lineage>
        <taxon>Bacteria</taxon>
        <taxon>Bacillati</taxon>
        <taxon>Actinomycetota</taxon>
        <taxon>Actinomycetes</taxon>
        <taxon>Pseudonocardiales</taxon>
        <taxon>Pseudonocardiaceae</taxon>
        <taxon>Amycolatopsis</taxon>
    </lineage>
</organism>
<accession>A0ABY7B6M2</accession>
<reference evidence="3" key="1">
    <citation type="submission" date="2022-11" db="EMBL/GenBank/DDBJ databases">
        <authorList>
            <person name="Mo P."/>
        </authorList>
    </citation>
    <scope>NUCLEOTIDE SEQUENCE</scope>
    <source>
        <strain evidence="3">HUAS 11-8</strain>
    </source>
</reference>
<dbReference type="EMBL" id="CP113836">
    <property type="protein sequence ID" value="WAL67975.1"/>
    <property type="molecule type" value="Genomic_DNA"/>
</dbReference>
<dbReference type="SUPFAM" id="SSF51905">
    <property type="entry name" value="FAD/NAD(P)-binding domain"/>
    <property type="match status" value="1"/>
</dbReference>
<dbReference type="InterPro" id="IPR002937">
    <property type="entry name" value="Amino_oxidase"/>
</dbReference>
<name>A0ABY7B6M2_9PSEU</name>
<evidence type="ECO:0000259" key="2">
    <source>
        <dbReference type="Pfam" id="PF01593"/>
    </source>
</evidence>
<feature type="domain" description="Amine oxidase" evidence="2">
    <location>
        <begin position="45"/>
        <end position="541"/>
    </location>
</feature>
<dbReference type="InterPro" id="IPR006311">
    <property type="entry name" value="TAT_signal"/>
</dbReference>
<dbReference type="Pfam" id="PF01593">
    <property type="entry name" value="Amino_oxidase"/>
    <property type="match status" value="1"/>
</dbReference>
<evidence type="ECO:0000313" key="3">
    <source>
        <dbReference type="EMBL" id="WAL67975.1"/>
    </source>
</evidence>
<dbReference type="InterPro" id="IPR036188">
    <property type="entry name" value="FAD/NAD-bd_sf"/>
</dbReference>
<sequence>MNPRKFSRRTVLRGTTMAGVAVALGSTPARAASGGLRVAVLGGGMAGLTAAHELIERGFEVTVYESTALGGKARTIPMPGTGTMGRADLPGEHGFRFFPGFYHNVPDTMSRIPLPGKGKSVSDNLVSLNGALISRSGGRSDIELALPTNPATRPLDPDSLRDTIIGLVQEVVSLPPQEVALFADRLLVFMTSSRERRENQWENVAFWDFMRAAGRSKEYQVALVRFMTRGLVALKEKVANTRTVGAMGEAFILAFLGLGTNGQSPARMLNGPTTEAWIDPWVRCLADLGVRFAVGQTVRSLELSGGRISSAVVTDPTGTPAQVAADWFVCAVPVERARQLWSPAILGQAPELAGMNELHTDWMNGVQFPLRETPPIKAGTQLFLDSPWEITSVLDSTLWDRDIPAQYGDGAARDILSLDVSDWDTPGILYGKPARECTIEEVLAECWAQVCDALNDTGRSVLPDGIRHSSFLDPAIRESGGGLTNDTPLFVNTVGSYRYRPESATSIPNLFLAGDYVRTDINLATMEGANESGRQAVNALLDAAGATGGRVPVQTLYQPPELEPLKRIDAARYAAGQPNLFDLPG</sequence>